<dbReference type="GO" id="GO:0005886">
    <property type="term" value="C:plasma membrane"/>
    <property type="evidence" value="ECO:0007669"/>
    <property type="project" value="UniProtKB-SubCell"/>
</dbReference>
<evidence type="ECO:0000256" key="3">
    <source>
        <dbReference type="ARBA" id="ARBA00022475"/>
    </source>
</evidence>
<evidence type="ECO:0008006" key="14">
    <source>
        <dbReference type="Google" id="ProtNLM"/>
    </source>
</evidence>
<dbReference type="Gene3D" id="3.40.50.300">
    <property type="entry name" value="P-loop containing nucleotide triphosphate hydrolases"/>
    <property type="match status" value="1"/>
</dbReference>
<dbReference type="InterPro" id="IPR013563">
    <property type="entry name" value="Oligopep_ABC_C"/>
</dbReference>
<evidence type="ECO:0000256" key="1">
    <source>
        <dbReference type="ARBA" id="ARBA00004533"/>
    </source>
</evidence>
<sequence length="158" mass="17969">SRYPHAFSGGQRQRICIARVLGLNPSLIIADESVAALDVTIQAQVINLLMDLQTEQNISFLFISHDMAVVERIAHRVAVMYAGEIVEIGGRRDVFNNPQHSYTKKLLGSVPVADPRQRRTSRRINIDEIPSVIHPVEYEPVHLPFRHIKGNHYVREEQ</sequence>
<keyword evidence="6" id="KW-0547">Nucleotide-binding</keyword>
<proteinExistence type="predicted"/>
<dbReference type="InterPro" id="IPR003439">
    <property type="entry name" value="ABC_transporter-like_ATP-bd"/>
</dbReference>
<name>A0A382ZA27_9ZZZZ</name>
<keyword evidence="2" id="KW-0813">Transport</keyword>
<keyword evidence="9" id="KW-1278">Translocase</keyword>
<keyword evidence="10" id="KW-0472">Membrane</keyword>
<organism evidence="13">
    <name type="scientific">marine metagenome</name>
    <dbReference type="NCBI Taxonomy" id="408172"/>
    <lineage>
        <taxon>unclassified sequences</taxon>
        <taxon>metagenomes</taxon>
        <taxon>ecological metagenomes</taxon>
    </lineage>
</organism>
<evidence type="ECO:0000256" key="5">
    <source>
        <dbReference type="ARBA" id="ARBA00022737"/>
    </source>
</evidence>
<evidence type="ECO:0000313" key="13">
    <source>
        <dbReference type="EMBL" id="SVD92069.1"/>
    </source>
</evidence>
<dbReference type="Pfam" id="PF00005">
    <property type="entry name" value="ABC_tran"/>
    <property type="match status" value="1"/>
</dbReference>
<evidence type="ECO:0000259" key="11">
    <source>
        <dbReference type="Pfam" id="PF00005"/>
    </source>
</evidence>
<comment type="subcellular location">
    <subcellularLocation>
        <location evidence="1">Cell inner membrane</location>
    </subcellularLocation>
</comment>
<evidence type="ECO:0000256" key="8">
    <source>
        <dbReference type="ARBA" id="ARBA00022840"/>
    </source>
</evidence>
<dbReference type="PANTHER" id="PTHR43776:SF15">
    <property type="entry name" value="GLUTATHIONE IMPORT ATP-BINDING PROTEIN GSIA"/>
    <property type="match status" value="1"/>
</dbReference>
<keyword evidence="7" id="KW-0378">Hydrolase</keyword>
<protein>
    <recommendedName>
        <fullName evidence="14">ABC transporter domain-containing protein</fullName>
    </recommendedName>
</protein>
<dbReference type="EMBL" id="UINC01182063">
    <property type="protein sequence ID" value="SVD92069.1"/>
    <property type="molecule type" value="Genomic_DNA"/>
</dbReference>
<feature type="non-terminal residue" evidence="13">
    <location>
        <position position="1"/>
    </location>
</feature>
<accession>A0A382ZA27</accession>
<dbReference type="Pfam" id="PF08352">
    <property type="entry name" value="oligo_HPY"/>
    <property type="match status" value="1"/>
</dbReference>
<feature type="domain" description="ABC transporter" evidence="11">
    <location>
        <begin position="3"/>
        <end position="34"/>
    </location>
</feature>
<keyword evidence="8" id="KW-0067">ATP-binding</keyword>
<dbReference type="PANTHER" id="PTHR43776">
    <property type="entry name" value="TRANSPORT ATP-BINDING PROTEIN"/>
    <property type="match status" value="1"/>
</dbReference>
<dbReference type="InterPro" id="IPR050319">
    <property type="entry name" value="ABC_transp_ATP-bind"/>
</dbReference>
<dbReference type="AlphaFoldDB" id="A0A382ZA27"/>
<dbReference type="GO" id="GO:0016887">
    <property type="term" value="F:ATP hydrolysis activity"/>
    <property type="evidence" value="ECO:0007669"/>
    <property type="project" value="InterPro"/>
</dbReference>
<evidence type="ECO:0000256" key="6">
    <source>
        <dbReference type="ARBA" id="ARBA00022741"/>
    </source>
</evidence>
<gene>
    <name evidence="13" type="ORF">METZ01_LOCUS444923</name>
</gene>
<evidence type="ECO:0000256" key="9">
    <source>
        <dbReference type="ARBA" id="ARBA00022967"/>
    </source>
</evidence>
<dbReference type="SUPFAM" id="SSF52540">
    <property type="entry name" value="P-loop containing nucleoside triphosphate hydrolases"/>
    <property type="match status" value="1"/>
</dbReference>
<evidence type="ECO:0000256" key="7">
    <source>
        <dbReference type="ARBA" id="ARBA00022801"/>
    </source>
</evidence>
<evidence type="ECO:0000256" key="10">
    <source>
        <dbReference type="ARBA" id="ARBA00023136"/>
    </source>
</evidence>
<evidence type="ECO:0000259" key="12">
    <source>
        <dbReference type="Pfam" id="PF08352"/>
    </source>
</evidence>
<reference evidence="13" key="1">
    <citation type="submission" date="2018-05" db="EMBL/GenBank/DDBJ databases">
        <authorList>
            <person name="Lanie J.A."/>
            <person name="Ng W.-L."/>
            <person name="Kazmierczak K.M."/>
            <person name="Andrzejewski T.M."/>
            <person name="Davidsen T.M."/>
            <person name="Wayne K.J."/>
            <person name="Tettelin H."/>
            <person name="Glass J.I."/>
            <person name="Rusch D."/>
            <person name="Podicherti R."/>
            <person name="Tsui H.-C.T."/>
            <person name="Winkler M.E."/>
        </authorList>
    </citation>
    <scope>NUCLEOTIDE SEQUENCE</scope>
</reference>
<dbReference type="InterPro" id="IPR027417">
    <property type="entry name" value="P-loop_NTPase"/>
</dbReference>
<keyword evidence="4" id="KW-0997">Cell inner membrane</keyword>
<feature type="domain" description="Oligopeptide/dipeptide ABC transporter C-terminal" evidence="12">
    <location>
        <begin position="86"/>
        <end position="122"/>
    </location>
</feature>
<dbReference type="GO" id="GO:0005524">
    <property type="term" value="F:ATP binding"/>
    <property type="evidence" value="ECO:0007669"/>
    <property type="project" value="UniProtKB-KW"/>
</dbReference>
<keyword evidence="3" id="KW-1003">Cell membrane</keyword>
<evidence type="ECO:0000256" key="4">
    <source>
        <dbReference type="ARBA" id="ARBA00022519"/>
    </source>
</evidence>
<evidence type="ECO:0000256" key="2">
    <source>
        <dbReference type="ARBA" id="ARBA00022448"/>
    </source>
</evidence>
<keyword evidence="5" id="KW-0677">Repeat</keyword>
<dbReference type="GO" id="GO:0015833">
    <property type="term" value="P:peptide transport"/>
    <property type="evidence" value="ECO:0007669"/>
    <property type="project" value="InterPro"/>
</dbReference>